<keyword evidence="1" id="KW-0472">Membrane</keyword>
<feature type="transmembrane region" description="Helical" evidence="1">
    <location>
        <begin position="29"/>
        <end position="49"/>
    </location>
</feature>
<evidence type="ECO:0000313" key="3">
    <source>
        <dbReference type="Proteomes" id="UP000250028"/>
    </source>
</evidence>
<gene>
    <name evidence="2" type="ORF">SAMN04489750_1761</name>
</gene>
<dbReference type="AlphaFoldDB" id="A0A2Y8ZQ06"/>
<reference evidence="3" key="1">
    <citation type="submission" date="2016-10" db="EMBL/GenBank/DDBJ databases">
        <authorList>
            <person name="Varghese N."/>
            <person name="Submissions S."/>
        </authorList>
    </citation>
    <scope>NUCLEOTIDE SEQUENCE [LARGE SCALE GENOMIC DNA]</scope>
    <source>
        <strain evidence="3">DSM 22951</strain>
    </source>
</reference>
<proteinExistence type="predicted"/>
<organism evidence="2 3">
    <name type="scientific">Branchiibius hedensis</name>
    <dbReference type="NCBI Taxonomy" id="672460"/>
    <lineage>
        <taxon>Bacteria</taxon>
        <taxon>Bacillati</taxon>
        <taxon>Actinomycetota</taxon>
        <taxon>Actinomycetes</taxon>
        <taxon>Micrococcales</taxon>
        <taxon>Dermacoccaceae</taxon>
        <taxon>Branchiibius</taxon>
    </lineage>
</organism>
<name>A0A2Y8ZQ06_9MICO</name>
<keyword evidence="3" id="KW-1185">Reference proteome</keyword>
<dbReference type="EMBL" id="UESZ01000001">
    <property type="protein sequence ID" value="SSA34441.1"/>
    <property type="molecule type" value="Genomic_DNA"/>
</dbReference>
<evidence type="ECO:0000256" key="1">
    <source>
        <dbReference type="SAM" id="Phobius"/>
    </source>
</evidence>
<evidence type="ECO:0000313" key="2">
    <source>
        <dbReference type="EMBL" id="SSA34441.1"/>
    </source>
</evidence>
<keyword evidence="1" id="KW-1133">Transmembrane helix</keyword>
<feature type="transmembrane region" description="Helical" evidence="1">
    <location>
        <begin position="6"/>
        <end position="22"/>
    </location>
</feature>
<sequence length="83" mass="8680">MTVYPLTMLVGGVLAAVAYELWRTSNRPYLWAIALGLAVVALLTGIPAAHSVGAFAGGLLMALVVGAVLVAIAETLIRPIRHR</sequence>
<keyword evidence="1" id="KW-0812">Transmembrane</keyword>
<accession>A0A2Y8ZQ06</accession>
<dbReference type="Proteomes" id="UP000250028">
    <property type="component" value="Unassembled WGS sequence"/>
</dbReference>
<feature type="transmembrane region" description="Helical" evidence="1">
    <location>
        <begin position="55"/>
        <end position="77"/>
    </location>
</feature>
<protein>
    <submittedName>
        <fullName evidence="2">Uncharacterized protein</fullName>
    </submittedName>
</protein>